<dbReference type="Proteomes" id="UP001157502">
    <property type="component" value="Chromosome 23"/>
</dbReference>
<keyword evidence="2" id="KW-1185">Reference proteome</keyword>
<comment type="caution">
    <text evidence="1">The sequence shown here is derived from an EMBL/GenBank/DDBJ whole genome shotgun (WGS) entry which is preliminary data.</text>
</comment>
<reference evidence="1" key="1">
    <citation type="submission" date="2021-05" db="EMBL/GenBank/DDBJ databases">
        <authorList>
            <person name="Pan Q."/>
            <person name="Jouanno E."/>
            <person name="Zahm M."/>
            <person name="Klopp C."/>
            <person name="Cabau C."/>
            <person name="Louis A."/>
            <person name="Berthelot C."/>
            <person name="Parey E."/>
            <person name="Roest Crollius H."/>
            <person name="Montfort J."/>
            <person name="Robinson-Rechavi M."/>
            <person name="Bouchez O."/>
            <person name="Lampietro C."/>
            <person name="Lopez Roques C."/>
            <person name="Donnadieu C."/>
            <person name="Postlethwait J."/>
            <person name="Bobe J."/>
            <person name="Dillon D."/>
            <person name="Chandos A."/>
            <person name="von Hippel F."/>
            <person name="Guiguen Y."/>
        </authorList>
    </citation>
    <scope>NUCLEOTIDE SEQUENCE</scope>
    <source>
        <strain evidence="1">YG-Jan2019</strain>
    </source>
</reference>
<proteinExistence type="predicted"/>
<accession>A0ACC2FR06</accession>
<gene>
    <name evidence="1" type="ORF">DPEC_G00259270</name>
</gene>
<protein>
    <submittedName>
        <fullName evidence="1">Uncharacterized protein</fullName>
    </submittedName>
</protein>
<dbReference type="EMBL" id="CM055750">
    <property type="protein sequence ID" value="KAJ7993879.1"/>
    <property type="molecule type" value="Genomic_DNA"/>
</dbReference>
<name>A0ACC2FR06_DALPE</name>
<organism evidence="1 2">
    <name type="scientific">Dallia pectoralis</name>
    <name type="common">Alaska blackfish</name>
    <dbReference type="NCBI Taxonomy" id="75939"/>
    <lineage>
        <taxon>Eukaryota</taxon>
        <taxon>Metazoa</taxon>
        <taxon>Chordata</taxon>
        <taxon>Craniata</taxon>
        <taxon>Vertebrata</taxon>
        <taxon>Euteleostomi</taxon>
        <taxon>Actinopterygii</taxon>
        <taxon>Neopterygii</taxon>
        <taxon>Teleostei</taxon>
        <taxon>Protacanthopterygii</taxon>
        <taxon>Esociformes</taxon>
        <taxon>Umbridae</taxon>
        <taxon>Dallia</taxon>
    </lineage>
</organism>
<sequence length="281" mass="31925">MLLCVNLPRAHGVIFRDIYVRSDKDSSVTLTCPTTSSGALAWKYNNHPLALDTARVQDHNLILNTISFGEYSCWNGNDILGSVYLLKEDKAARSDSSISCQAKSYDCIITCIWTNSEFSDVRLGLGYACTHGHENCTWVHQTQDEGFIFKLPHSISPYAEETTPLLITAEAINKFTGTYLRKTKRFYLRDIVHPDSPAVVKCQVNGENLKVKVEPPVTWNSPPSYFPLEHQIAYILKDNGEEKRSMELHIPKHVSKIRVRSRDPLVPTSWSQWTPWKNVID</sequence>
<evidence type="ECO:0000313" key="1">
    <source>
        <dbReference type="EMBL" id="KAJ7993879.1"/>
    </source>
</evidence>
<evidence type="ECO:0000313" key="2">
    <source>
        <dbReference type="Proteomes" id="UP001157502"/>
    </source>
</evidence>